<protein>
    <submittedName>
        <fullName evidence="2">Uncharacterized protein</fullName>
    </submittedName>
</protein>
<feature type="region of interest" description="Disordered" evidence="1">
    <location>
        <begin position="295"/>
        <end position="368"/>
    </location>
</feature>
<evidence type="ECO:0000313" key="3">
    <source>
        <dbReference type="Proteomes" id="UP001172155"/>
    </source>
</evidence>
<keyword evidence="3" id="KW-1185">Reference proteome</keyword>
<organism evidence="2 3">
    <name type="scientific">Schizothecium vesticola</name>
    <dbReference type="NCBI Taxonomy" id="314040"/>
    <lineage>
        <taxon>Eukaryota</taxon>
        <taxon>Fungi</taxon>
        <taxon>Dikarya</taxon>
        <taxon>Ascomycota</taxon>
        <taxon>Pezizomycotina</taxon>
        <taxon>Sordariomycetes</taxon>
        <taxon>Sordariomycetidae</taxon>
        <taxon>Sordariales</taxon>
        <taxon>Schizotheciaceae</taxon>
        <taxon>Schizothecium</taxon>
    </lineage>
</organism>
<feature type="region of interest" description="Disordered" evidence="1">
    <location>
        <begin position="121"/>
        <end position="280"/>
    </location>
</feature>
<sequence length="368" mass="39102">MSVKPTLSLSTPVTANFPHHTLSASELSDLRSAVSLPSAISERTPLSAISRSSAFRDPLAHGLPSAGLPSAGPYSATLRFEDQKTPITPPVAYLDFLKSMSLISPCMPPTPQTGRAILNRTSTASSTESRTSVTSSASSGSDKSSESDESDKEKNEQIDSGPSTARTDVSCECPEKQSAPEKAAAEKTLLGKTQERTPEPPMPAPREVKIEAGGGMRQRSRSPRPAPIDTTRPPTPRGALHPLSAPATADVFPSMKLPASPAVSTAGLYSPRSPLSAASVQSHFDWDAALKSRRYAETPGSGCKRPAQSETPPTPKAPGTPTHSKRESRSSIRHIREVVTRTVTYTPRMAPAPKGKRRKLDDDSPPEL</sequence>
<dbReference type="AlphaFoldDB" id="A0AA40F5P3"/>
<reference evidence="2" key="1">
    <citation type="submission" date="2023-06" db="EMBL/GenBank/DDBJ databases">
        <title>Genome-scale phylogeny and comparative genomics of the fungal order Sordariales.</title>
        <authorList>
            <consortium name="Lawrence Berkeley National Laboratory"/>
            <person name="Hensen N."/>
            <person name="Bonometti L."/>
            <person name="Westerberg I."/>
            <person name="Brannstrom I.O."/>
            <person name="Guillou S."/>
            <person name="Cros-Aarteil S."/>
            <person name="Calhoun S."/>
            <person name="Haridas S."/>
            <person name="Kuo A."/>
            <person name="Mondo S."/>
            <person name="Pangilinan J."/>
            <person name="Riley R."/>
            <person name="LaButti K."/>
            <person name="Andreopoulos B."/>
            <person name="Lipzen A."/>
            <person name="Chen C."/>
            <person name="Yanf M."/>
            <person name="Daum C."/>
            <person name="Ng V."/>
            <person name="Clum A."/>
            <person name="Steindorff A."/>
            <person name="Ohm R."/>
            <person name="Martin F."/>
            <person name="Silar P."/>
            <person name="Natvig D."/>
            <person name="Lalanne C."/>
            <person name="Gautier V."/>
            <person name="Ament-velasquez S.L."/>
            <person name="Kruys A."/>
            <person name="Hutchinson M.I."/>
            <person name="Powell A.J."/>
            <person name="Barry K."/>
            <person name="Miller A.N."/>
            <person name="Grigoriev I.V."/>
            <person name="Debuchy R."/>
            <person name="Gladieux P."/>
            <person name="Thoren M.H."/>
            <person name="Johannesson H."/>
        </authorList>
    </citation>
    <scope>NUCLEOTIDE SEQUENCE</scope>
    <source>
        <strain evidence="2">SMH3187-1</strain>
    </source>
</reference>
<evidence type="ECO:0000256" key="1">
    <source>
        <dbReference type="SAM" id="MobiDB-lite"/>
    </source>
</evidence>
<dbReference type="EMBL" id="JAUKUD010000002">
    <property type="protein sequence ID" value="KAK0751673.1"/>
    <property type="molecule type" value="Genomic_DNA"/>
</dbReference>
<gene>
    <name evidence="2" type="ORF">B0T18DRAFT_318476</name>
</gene>
<feature type="compositionally biased region" description="Low complexity" evidence="1">
    <location>
        <begin position="121"/>
        <end position="142"/>
    </location>
</feature>
<feature type="compositionally biased region" description="Polar residues" evidence="1">
    <location>
        <begin position="158"/>
        <end position="167"/>
    </location>
</feature>
<dbReference type="PANTHER" id="PTHR42053:SF1">
    <property type="match status" value="1"/>
</dbReference>
<evidence type="ECO:0000313" key="2">
    <source>
        <dbReference type="EMBL" id="KAK0751673.1"/>
    </source>
</evidence>
<comment type="caution">
    <text evidence="2">The sequence shown here is derived from an EMBL/GenBank/DDBJ whole genome shotgun (WGS) entry which is preliminary data.</text>
</comment>
<feature type="compositionally biased region" description="Basic and acidic residues" evidence="1">
    <location>
        <begin position="324"/>
        <end position="339"/>
    </location>
</feature>
<dbReference type="PANTHER" id="PTHR42053">
    <property type="match status" value="1"/>
</dbReference>
<dbReference type="Proteomes" id="UP001172155">
    <property type="component" value="Unassembled WGS sequence"/>
</dbReference>
<name>A0AA40F5P3_9PEZI</name>
<feature type="compositionally biased region" description="Basic and acidic residues" evidence="1">
    <location>
        <begin position="143"/>
        <end position="157"/>
    </location>
</feature>
<feature type="compositionally biased region" description="Basic and acidic residues" evidence="1">
    <location>
        <begin position="173"/>
        <end position="185"/>
    </location>
</feature>
<accession>A0AA40F5P3</accession>
<proteinExistence type="predicted"/>